<evidence type="ECO:0000256" key="3">
    <source>
        <dbReference type="ARBA" id="ARBA00022723"/>
    </source>
</evidence>
<evidence type="ECO:0000313" key="14">
    <source>
        <dbReference type="EMBL" id="CEH17684.1"/>
    </source>
</evidence>
<feature type="region of interest" description="Disordered" evidence="12">
    <location>
        <begin position="632"/>
        <end position="761"/>
    </location>
</feature>
<feature type="compositionally biased region" description="Basic and acidic residues" evidence="12">
    <location>
        <begin position="126"/>
        <end position="137"/>
    </location>
</feature>
<feature type="compositionally biased region" description="Basic residues" evidence="12">
    <location>
        <begin position="603"/>
        <end position="612"/>
    </location>
</feature>
<feature type="domain" description="C2H2-type" evidence="13">
    <location>
        <begin position="615"/>
        <end position="639"/>
    </location>
</feature>
<dbReference type="SMART" id="SM00355">
    <property type="entry name" value="ZnF_C2H2"/>
    <property type="match status" value="4"/>
</dbReference>
<evidence type="ECO:0000256" key="6">
    <source>
        <dbReference type="ARBA" id="ARBA00022833"/>
    </source>
</evidence>
<evidence type="ECO:0000256" key="1">
    <source>
        <dbReference type="ARBA" id="ARBA00004123"/>
    </source>
</evidence>
<keyword evidence="10" id="KW-0539">Nucleus</keyword>
<dbReference type="EMBL" id="CCYA01000265">
    <property type="protein sequence ID" value="CEH17684.1"/>
    <property type="molecule type" value="Genomic_DNA"/>
</dbReference>
<accession>A0A0P1BLN9</accession>
<evidence type="ECO:0000256" key="2">
    <source>
        <dbReference type="ARBA" id="ARBA00006991"/>
    </source>
</evidence>
<dbReference type="GO" id="GO:0031519">
    <property type="term" value="C:PcG protein complex"/>
    <property type="evidence" value="ECO:0007669"/>
    <property type="project" value="TreeGrafter"/>
</dbReference>
<proteinExistence type="inferred from homology"/>
<dbReference type="GO" id="GO:0000981">
    <property type="term" value="F:DNA-binding transcription factor activity, RNA polymerase II-specific"/>
    <property type="evidence" value="ECO:0007669"/>
    <property type="project" value="UniProtKB-ARBA"/>
</dbReference>
<dbReference type="Proteomes" id="UP000054845">
    <property type="component" value="Unassembled WGS sequence"/>
</dbReference>
<dbReference type="FunFam" id="3.30.160.60:FF:000094">
    <property type="entry name" value="Zinc finger protein 605"/>
    <property type="match status" value="1"/>
</dbReference>
<dbReference type="InterPro" id="IPR036236">
    <property type="entry name" value="Znf_C2H2_sf"/>
</dbReference>
<keyword evidence="15" id="KW-1185">Reference proteome</keyword>
<feature type="region of interest" description="Disordered" evidence="12">
    <location>
        <begin position="1"/>
        <end position="390"/>
    </location>
</feature>
<sequence>MSRLPPILVGTQAGGQPSPKLPSSAAFGASGGSGGLSSPLNSPRTSLSHSNIPGHLSPFRTDSSNRFGSASIGSPRTSSLARDAASALHYPTSNSRPSSPMIERDDKAGDHAASSTSNMRAVTSSARDDDASGDERSRKRAREGDTEDSALFPTLAIRDDARRSGSPRLSDVYSSSPRPDRLYRASPSFRSTYGSGQREASPWFPEGRRASPFASAASKDSHGDSFDQSIGGSGSLFPFASIAGGKTEEGRDSPSRSTRLLPPPERYASPGILPSNPAAYSFSGGQSADSKSGQGHAGALTSSPYRRGGELPFSPSQLSREPFKTEGGDVHLPSPQGPSESRFGPPGDDVSRNNTRFGPPGADLTRDSGASPWSALASAPDSSGPEASQALDVNVSSEPMLHFLQSNHNVVSTTSPNLPGTFAEASGANGHGSVDPSSAQLTTFGPLTSSQYMSLGGYSAPAQLVNTGSLPLPNASAIASSSQTAIKEEEDDKPPRRPRPSGNSKAAQAAAAAHPTAESDAGGPKLHRCENCEKTFSRRSDLARHKRIHTGERPYPCEFPGCGKSFIQRSALTVHSRVHSGERPHRCEFPGCGKSFSDSSSLARHRRTHSGRRPYVCQHPKCGKQFTRRTTLNRHARCHQPGYVKPQSKSGKKREDGASESDEESDGSDAEDEEGDSSKQWTDEEAGADESTSKVQVKQDPAAAASPPTATEEQPAAVPAAKPKRKSTKRAAPSAKAQSKARKSNQEEDTATRNRSRSDAEAAMTLASAALFAQQQSPNAGFVDGMATPMSSSAFGHGRTQSQSEMESPAKVLAGMAVGGHFGNSSFMNPGHYGDASMTLAPEQAAAMSLSGLAGLSSANHMVPPLPGGLGGLSEAAALASAAVAASNPGATSGNPSMDYSLGTSAPGHMINGASPSLVGHHPHSFSAPANGTTSMANVSALTSPSASAAESLAAMSGITYDQAHMLLISAASSAGAMAAPAPTPAQDPLSLAVAAAAAAVAAHEDAQPQSKRARTASSSSGGR</sequence>
<comment type="similarity">
    <text evidence="2">Belongs to the krueppel C2H2-type zinc-finger protein family.</text>
</comment>
<dbReference type="PANTHER" id="PTHR14003:SF20">
    <property type="entry name" value="FINGER DOMAIN PROTEIN, PUTATIVE (AFU_ORTHOLOGUE AFUA_4G10380)-RELATED"/>
    <property type="match status" value="1"/>
</dbReference>
<dbReference type="FunFam" id="3.30.160.60:FF:002343">
    <property type="entry name" value="Zinc finger protein 33A"/>
    <property type="match status" value="1"/>
</dbReference>
<evidence type="ECO:0000256" key="7">
    <source>
        <dbReference type="ARBA" id="ARBA00023015"/>
    </source>
</evidence>
<dbReference type="PROSITE" id="PS50157">
    <property type="entry name" value="ZINC_FINGER_C2H2_2"/>
    <property type="match status" value="4"/>
</dbReference>
<dbReference type="GO" id="GO:0000978">
    <property type="term" value="F:RNA polymerase II cis-regulatory region sequence-specific DNA binding"/>
    <property type="evidence" value="ECO:0007669"/>
    <property type="project" value="TreeGrafter"/>
</dbReference>
<feature type="compositionally biased region" description="Low complexity" evidence="12">
    <location>
        <begin position="475"/>
        <end position="485"/>
    </location>
</feature>
<dbReference type="Pfam" id="PF00096">
    <property type="entry name" value="zf-C2H2"/>
    <property type="match status" value="3"/>
</dbReference>
<dbReference type="InterPro" id="IPR013087">
    <property type="entry name" value="Znf_C2H2_type"/>
</dbReference>
<evidence type="ECO:0000256" key="11">
    <source>
        <dbReference type="PROSITE-ProRule" id="PRU00042"/>
    </source>
</evidence>
<keyword evidence="7" id="KW-0805">Transcription regulation</keyword>
<dbReference type="GO" id="GO:0005667">
    <property type="term" value="C:transcription regulator complex"/>
    <property type="evidence" value="ECO:0007669"/>
    <property type="project" value="TreeGrafter"/>
</dbReference>
<dbReference type="PANTHER" id="PTHR14003">
    <property type="entry name" value="TRANSCRIPTIONAL REPRESSOR PROTEIN YY"/>
    <property type="match status" value="1"/>
</dbReference>
<feature type="region of interest" description="Disordered" evidence="12">
    <location>
        <begin position="475"/>
        <end position="528"/>
    </location>
</feature>
<keyword evidence="3" id="KW-0479">Metal-binding</keyword>
<dbReference type="FunFam" id="3.30.160.60:FF:000125">
    <property type="entry name" value="Putative zinc finger protein 143"/>
    <property type="match status" value="1"/>
</dbReference>
<keyword evidence="5 11" id="KW-0863">Zinc-finger</keyword>
<name>A0A0P1BLN9_9BASI</name>
<feature type="compositionally biased region" description="Low complexity" evidence="12">
    <location>
        <begin position="701"/>
        <end position="721"/>
    </location>
</feature>
<feature type="compositionally biased region" description="Polar residues" evidence="12">
    <location>
        <begin position="60"/>
        <end position="80"/>
    </location>
</feature>
<keyword evidence="8" id="KW-0238">DNA-binding</keyword>
<feature type="domain" description="C2H2-type" evidence="13">
    <location>
        <begin position="555"/>
        <end position="584"/>
    </location>
</feature>
<evidence type="ECO:0000256" key="10">
    <source>
        <dbReference type="ARBA" id="ARBA00023242"/>
    </source>
</evidence>
<evidence type="ECO:0000256" key="5">
    <source>
        <dbReference type="ARBA" id="ARBA00022771"/>
    </source>
</evidence>
<feature type="region of interest" description="Disordered" evidence="12">
    <location>
        <begin position="595"/>
        <end position="619"/>
    </location>
</feature>
<comment type="subcellular location">
    <subcellularLocation>
        <location evidence="1">Nucleus</location>
    </subcellularLocation>
</comment>
<organism evidence="14 15">
    <name type="scientific">Ceraceosorus bombacis</name>
    <dbReference type="NCBI Taxonomy" id="401625"/>
    <lineage>
        <taxon>Eukaryota</taxon>
        <taxon>Fungi</taxon>
        <taxon>Dikarya</taxon>
        <taxon>Basidiomycota</taxon>
        <taxon>Ustilaginomycotina</taxon>
        <taxon>Exobasidiomycetes</taxon>
        <taxon>Ceraceosorales</taxon>
        <taxon>Ceraceosoraceae</taxon>
        <taxon>Ceraceosorus</taxon>
    </lineage>
</organism>
<evidence type="ECO:0000256" key="4">
    <source>
        <dbReference type="ARBA" id="ARBA00022737"/>
    </source>
</evidence>
<dbReference type="GO" id="GO:0008270">
    <property type="term" value="F:zinc ion binding"/>
    <property type="evidence" value="ECO:0007669"/>
    <property type="project" value="UniProtKB-KW"/>
</dbReference>
<dbReference type="OrthoDB" id="654211at2759"/>
<protein>
    <submittedName>
        <fullName evidence="14">Related to endothelial zinc finger protein induced by tumor necrosis factor alpha</fullName>
    </submittedName>
</protein>
<evidence type="ECO:0000256" key="9">
    <source>
        <dbReference type="ARBA" id="ARBA00023163"/>
    </source>
</evidence>
<feature type="region of interest" description="Disordered" evidence="12">
    <location>
        <begin position="1003"/>
        <end position="1024"/>
    </location>
</feature>
<evidence type="ECO:0000256" key="8">
    <source>
        <dbReference type="ARBA" id="ARBA00023125"/>
    </source>
</evidence>
<keyword evidence="4" id="KW-0677">Repeat</keyword>
<dbReference type="PROSITE" id="PS00028">
    <property type="entry name" value="ZINC_FINGER_C2H2_1"/>
    <property type="match status" value="4"/>
</dbReference>
<feature type="compositionally biased region" description="Polar residues" evidence="12">
    <location>
        <begin position="113"/>
        <end position="125"/>
    </location>
</feature>
<dbReference type="SUPFAM" id="SSF57667">
    <property type="entry name" value="beta-beta-alpha zinc fingers"/>
    <property type="match status" value="2"/>
</dbReference>
<feature type="compositionally biased region" description="Acidic residues" evidence="12">
    <location>
        <begin position="658"/>
        <end position="675"/>
    </location>
</feature>
<feature type="region of interest" description="Disordered" evidence="12">
    <location>
        <begin position="414"/>
        <end position="442"/>
    </location>
</feature>
<evidence type="ECO:0000256" key="12">
    <source>
        <dbReference type="SAM" id="MobiDB-lite"/>
    </source>
</evidence>
<feature type="domain" description="C2H2-type" evidence="13">
    <location>
        <begin position="585"/>
        <end position="614"/>
    </location>
</feature>
<keyword evidence="6" id="KW-0862">Zinc</keyword>
<dbReference type="AlphaFoldDB" id="A0A0P1BLN9"/>
<reference evidence="14 15" key="1">
    <citation type="submission" date="2014-09" db="EMBL/GenBank/DDBJ databases">
        <authorList>
            <person name="Magalhaes I.L.F."/>
            <person name="Oliveira U."/>
            <person name="Santos F.R."/>
            <person name="Vidigal T.H.D.A."/>
            <person name="Brescovit A.D."/>
            <person name="Santos A.J."/>
        </authorList>
    </citation>
    <scope>NUCLEOTIDE SEQUENCE [LARGE SCALE GENOMIC DNA]</scope>
</reference>
<feature type="domain" description="C2H2-type" evidence="13">
    <location>
        <begin position="527"/>
        <end position="554"/>
    </location>
</feature>
<feature type="compositionally biased region" description="Polar residues" evidence="12">
    <location>
        <begin position="283"/>
        <end position="293"/>
    </location>
</feature>
<keyword evidence="9" id="KW-0804">Transcription</keyword>
<evidence type="ECO:0000259" key="13">
    <source>
        <dbReference type="PROSITE" id="PS50157"/>
    </source>
</evidence>
<dbReference type="STRING" id="401625.A0A0P1BLN9"/>
<evidence type="ECO:0000313" key="15">
    <source>
        <dbReference type="Proteomes" id="UP000054845"/>
    </source>
</evidence>
<feature type="compositionally biased region" description="Basic and acidic residues" evidence="12">
    <location>
        <begin position="744"/>
        <end position="760"/>
    </location>
</feature>
<dbReference type="Gene3D" id="3.30.160.60">
    <property type="entry name" value="Classic Zinc Finger"/>
    <property type="match status" value="4"/>
</dbReference>
<feature type="compositionally biased region" description="Low complexity" evidence="12">
    <location>
        <begin position="506"/>
        <end position="521"/>
    </location>
</feature>
<dbReference type="GO" id="GO:0000785">
    <property type="term" value="C:chromatin"/>
    <property type="evidence" value="ECO:0007669"/>
    <property type="project" value="TreeGrafter"/>
</dbReference>